<evidence type="ECO:0000259" key="4">
    <source>
        <dbReference type="PROSITE" id="PS50848"/>
    </source>
</evidence>
<dbReference type="InterPro" id="IPR002913">
    <property type="entry name" value="START_lipid-bd_dom"/>
</dbReference>
<dbReference type="GO" id="GO:0005783">
    <property type="term" value="C:endoplasmic reticulum"/>
    <property type="evidence" value="ECO:0007669"/>
    <property type="project" value="UniProtKB-SubCell"/>
</dbReference>
<accession>F0W6T4</accession>
<organism evidence="5">
    <name type="scientific">Albugo laibachii Nc14</name>
    <dbReference type="NCBI Taxonomy" id="890382"/>
    <lineage>
        <taxon>Eukaryota</taxon>
        <taxon>Sar</taxon>
        <taxon>Stramenopiles</taxon>
        <taxon>Oomycota</taxon>
        <taxon>Peronosporomycetes</taxon>
        <taxon>Albuginales</taxon>
        <taxon>Albuginaceae</taxon>
        <taxon>Albugo</taxon>
    </lineage>
</organism>
<dbReference type="Pfam" id="PF00169">
    <property type="entry name" value="PH"/>
    <property type="match status" value="1"/>
</dbReference>
<dbReference type="PANTHER" id="PTHR12136:SF41">
    <property type="entry name" value="PLECKSTRIN HOMOLOGY (PH) AND LIPID-BINDING START DOMAINS-CONTAINING PROTEIN"/>
    <property type="match status" value="1"/>
</dbReference>
<evidence type="ECO:0000256" key="2">
    <source>
        <dbReference type="ARBA" id="ARBA00022824"/>
    </source>
</evidence>
<dbReference type="PANTHER" id="PTHR12136">
    <property type="entry name" value="ENHANCED DISEASE RESISTANCE-RELATED"/>
    <property type="match status" value="1"/>
</dbReference>
<dbReference type="CDD" id="cd00177">
    <property type="entry name" value="START"/>
    <property type="match status" value="1"/>
</dbReference>
<dbReference type="PROSITE" id="PS50848">
    <property type="entry name" value="START"/>
    <property type="match status" value="1"/>
</dbReference>
<proteinExistence type="predicted"/>
<reference evidence="5" key="2">
    <citation type="submission" date="2011-02" db="EMBL/GenBank/DDBJ databases">
        <authorList>
            <person name="MacLean D."/>
        </authorList>
    </citation>
    <scope>NUCLEOTIDE SEQUENCE</scope>
</reference>
<dbReference type="Gene3D" id="2.30.29.30">
    <property type="entry name" value="Pleckstrin-homology domain (PH domain)/Phosphotyrosine-binding domain (PTB)"/>
    <property type="match status" value="1"/>
</dbReference>
<sequence>MESSQFESSSGVVPNITLRFYETYTPLFDLICADYLTARYASEENAKRVFNRALKNLYLTIHSDSSNLPLHPASKHHQTLQNLSIDHDFQYKAHRSYQKLLKAFQNASKPDAFYSEEVCIREVMKEHLKQFVDETVQEKAFRKLLHEKLPQTCALFPHEHPFPASFSASASAAAVHLISPPPLHGEIRMEGWLRKKGQHVNFWRERYFMIRSSTNGTHYLCYFRKKGDREPRGWYVLGPGTLVDDVRESPSKIETKKLFTFRISNYTHTSFDEAHLDEINSGIDAPMTRSASGLRENPLDTPANGNLTCESEEGLRRRPPAATAVVLTGGLAGVGIGVGMGMSAAAAAAASASAAGAYMNQQGRQHGTIALAAESYETAIWWRNSVLDCILQAEEQWRQYLRWYMDQQTQPLEVSESSPHPRSGSFGVVPRSIAGSFRSTFLETSFWKLYDFSSALRVYIEQPAISASSLPPALRTSLKIDASPKAVFDTIMLTNSPFYHENHIIQQARVLKAHDDHSDIVYWKLAPIFLWPVYTSHRELCLLRYWRKEQVDSYFICFQSTKHPYCPWSKDAVRATMLGGGFMISPSATNRGCLVTLTCQLNPNGYIDTIPGRYCHFVAAYANHFLQIVSHLKSLDFNAVRFEDKAHDSPQPEISSSVELLPAFRTELSVRHCLATKYWSEPSAKSFMVRGEAYRSTGVKIPSERQAFRLFGVVLLRSESPISGIGTSGIDGLLGGSSSTTKPWVWIVHLMLPGPPFLSLVLYFTLEDTSFMEDSHGNLCHAFMNGSSDTFRRDRLKLIPRVERGSSSIRKGIGSTPIIPGRKMAQRYYREVHCLEIDYDIASSNVASQVIKLLLGCCDQLVLDLAFVLEGKSDNELPERVLGTVRLRNVTLSDAVPFSRPQKRFMRPPSEACALG</sequence>
<comment type="subcellular location">
    <subcellularLocation>
        <location evidence="1">Endoplasmic reticulum</location>
    </subcellularLocation>
</comment>
<dbReference type="PROSITE" id="PS50003">
    <property type="entry name" value="PH_DOMAIN"/>
    <property type="match status" value="1"/>
</dbReference>
<feature type="domain" description="START" evidence="4">
    <location>
        <begin position="443"/>
        <end position="614"/>
    </location>
</feature>
<evidence type="ECO:0000313" key="5">
    <source>
        <dbReference type="EMBL" id="CCA16829.1"/>
    </source>
</evidence>
<dbReference type="EMBL" id="FR824071">
    <property type="protein sequence ID" value="CCA16829.1"/>
    <property type="molecule type" value="Genomic_DNA"/>
</dbReference>
<feature type="domain" description="PH" evidence="3">
    <location>
        <begin position="186"/>
        <end position="230"/>
    </location>
</feature>
<dbReference type="Pfam" id="PF01852">
    <property type="entry name" value="START"/>
    <property type="match status" value="1"/>
</dbReference>
<reference evidence="5" key="1">
    <citation type="journal article" date="2011" name="PLoS Biol.">
        <title>Gene gain and loss during evolution of obligate parasitism in the white rust pathogen of Arabidopsis thaliana.</title>
        <authorList>
            <person name="Kemen E."/>
            <person name="Gardiner A."/>
            <person name="Schultz-Larsen T."/>
            <person name="Kemen A.C."/>
            <person name="Balmuth A.L."/>
            <person name="Robert-Seilaniantz A."/>
            <person name="Bailey K."/>
            <person name="Holub E."/>
            <person name="Studholme D.J."/>
            <person name="Maclean D."/>
            <person name="Jones J.D."/>
        </authorList>
    </citation>
    <scope>NUCLEOTIDE SEQUENCE</scope>
</reference>
<evidence type="ECO:0000259" key="3">
    <source>
        <dbReference type="PROSITE" id="PS50003"/>
    </source>
</evidence>
<evidence type="ECO:0000256" key="1">
    <source>
        <dbReference type="ARBA" id="ARBA00004240"/>
    </source>
</evidence>
<protein>
    <submittedName>
        <fullName evidence="5">Uncharacterized protein AlNc14C26G2570</fullName>
    </submittedName>
</protein>
<keyword evidence="2" id="KW-0256">Endoplasmic reticulum</keyword>
<name>F0W6T4_9STRA</name>
<dbReference type="HOGENOM" id="CLU_010899_0_0_1"/>
<dbReference type="Pfam" id="PF07059">
    <property type="entry name" value="EDR2_C"/>
    <property type="match status" value="1"/>
</dbReference>
<dbReference type="InterPro" id="IPR001849">
    <property type="entry name" value="PH_domain"/>
</dbReference>
<dbReference type="SUPFAM" id="SSF50729">
    <property type="entry name" value="PH domain-like"/>
    <property type="match status" value="1"/>
</dbReference>
<gene>
    <name evidence="5" type="primary">AlNc14C26G2570</name>
    <name evidence="5" type="ORF">ALNC14_029720</name>
</gene>
<dbReference type="AlphaFoldDB" id="F0W6T4"/>
<dbReference type="SUPFAM" id="SSF55961">
    <property type="entry name" value="Bet v1-like"/>
    <property type="match status" value="1"/>
</dbReference>
<dbReference type="SMART" id="SM00233">
    <property type="entry name" value="PH"/>
    <property type="match status" value="1"/>
</dbReference>
<dbReference type="InterPro" id="IPR045096">
    <property type="entry name" value="EDR2-like"/>
</dbReference>
<dbReference type="Gene3D" id="3.30.530.20">
    <property type="match status" value="1"/>
</dbReference>
<dbReference type="GO" id="GO:0008289">
    <property type="term" value="F:lipid binding"/>
    <property type="evidence" value="ECO:0007669"/>
    <property type="project" value="InterPro"/>
</dbReference>
<dbReference type="InterPro" id="IPR009769">
    <property type="entry name" value="EDR2_C"/>
</dbReference>
<dbReference type="InterPro" id="IPR011993">
    <property type="entry name" value="PH-like_dom_sf"/>
</dbReference>
<dbReference type="InterPro" id="IPR023393">
    <property type="entry name" value="START-like_dom_sf"/>
</dbReference>